<organism evidence="1 2">
    <name type="scientific">Oceanotoga teriensis</name>
    <dbReference type="NCBI Taxonomy" id="515440"/>
    <lineage>
        <taxon>Bacteria</taxon>
        <taxon>Thermotogati</taxon>
        <taxon>Thermotogota</taxon>
        <taxon>Thermotogae</taxon>
        <taxon>Petrotogales</taxon>
        <taxon>Petrotogaceae</taxon>
        <taxon>Oceanotoga</taxon>
    </lineage>
</organism>
<dbReference type="RefSeq" id="WP_109604007.1">
    <property type="nucleotide sequence ID" value="NZ_JAMHJO010000007.1"/>
</dbReference>
<dbReference type="EMBL" id="QGGI01000003">
    <property type="protein sequence ID" value="PWJ95889.1"/>
    <property type="molecule type" value="Genomic_DNA"/>
</dbReference>
<proteinExistence type="predicted"/>
<gene>
    <name evidence="1" type="ORF">C7380_10367</name>
</gene>
<reference evidence="1 2" key="1">
    <citation type="submission" date="2018-05" db="EMBL/GenBank/DDBJ databases">
        <title>Genomic Encyclopedia of Type Strains, Phase IV (KMG-IV): sequencing the most valuable type-strain genomes for metagenomic binning, comparative biology and taxonomic classification.</title>
        <authorList>
            <person name="Goeker M."/>
        </authorList>
    </citation>
    <scope>NUCLEOTIDE SEQUENCE [LARGE SCALE GENOMIC DNA]</scope>
    <source>
        <strain evidence="1 2">DSM 24906</strain>
    </source>
</reference>
<sequence length="79" mass="9263">MISEKIINEIITACRNDTRLISIVKDVANMDKNTRYEFRKKASIVLKGKHSIEKEALKFYYLVTEDGISEEVIRRLEDE</sequence>
<name>A0AA45C896_9BACT</name>
<accession>A0AA45C896</accession>
<dbReference type="Proteomes" id="UP000245921">
    <property type="component" value="Unassembled WGS sequence"/>
</dbReference>
<protein>
    <submittedName>
        <fullName evidence="1">Uncharacterized protein</fullName>
    </submittedName>
</protein>
<comment type="caution">
    <text evidence="1">The sequence shown here is derived from an EMBL/GenBank/DDBJ whole genome shotgun (WGS) entry which is preliminary data.</text>
</comment>
<evidence type="ECO:0000313" key="2">
    <source>
        <dbReference type="Proteomes" id="UP000245921"/>
    </source>
</evidence>
<dbReference type="AlphaFoldDB" id="A0AA45C896"/>
<keyword evidence="2" id="KW-1185">Reference proteome</keyword>
<evidence type="ECO:0000313" key="1">
    <source>
        <dbReference type="EMBL" id="PWJ95889.1"/>
    </source>
</evidence>